<evidence type="ECO:0000256" key="5">
    <source>
        <dbReference type="SAM" id="MobiDB-lite"/>
    </source>
</evidence>
<dbReference type="InterPro" id="IPR052786">
    <property type="entry name" value="Spore_wall_assembly"/>
</dbReference>
<organism evidence="7 8">
    <name type="scientific">Wickerhamomyces pijperi</name>
    <name type="common">Yeast</name>
    <name type="synonym">Pichia pijperi</name>
    <dbReference type="NCBI Taxonomy" id="599730"/>
    <lineage>
        <taxon>Eukaryota</taxon>
        <taxon>Fungi</taxon>
        <taxon>Dikarya</taxon>
        <taxon>Ascomycota</taxon>
        <taxon>Saccharomycotina</taxon>
        <taxon>Saccharomycetes</taxon>
        <taxon>Phaffomycetales</taxon>
        <taxon>Wickerhamomycetaceae</taxon>
        <taxon>Wickerhamomyces</taxon>
    </lineage>
</organism>
<sequence length="263" mass="30217">MITRPYLWGYFFFILLNQLFIFILIFVALLPLNIVLSAAGLVIVGPFSHPIVQVIMVQVSQYLTLLLGENYVYKSTIQSVNDCVLSIHGYHELATRGKYLKHYPKINKKTSFKISLSDIPFTFYDCNINISETVLSLIILSVAPVVGPYVLIVLFSVRKGATFHQRYFELKGMEYKQQRRYVEAKCFQYTVFGVVSGIFTLLPVFSAVFTVTNICGAALWSIEIEEENQRLYRQKKFNRVKEPSGKSKNKIERQGPFSIRHSN</sequence>
<proteinExistence type="predicted"/>
<dbReference type="Pfam" id="PF07264">
    <property type="entry name" value="EI24"/>
    <property type="match status" value="1"/>
</dbReference>
<keyword evidence="8" id="KW-1185">Reference proteome</keyword>
<dbReference type="GO" id="GO:0005619">
    <property type="term" value="C:ascospore wall"/>
    <property type="evidence" value="ECO:0007669"/>
    <property type="project" value="TreeGrafter"/>
</dbReference>
<keyword evidence="3 6" id="KW-1133">Transmembrane helix</keyword>
<keyword evidence="4 6" id="KW-0472">Membrane</keyword>
<evidence type="ECO:0000256" key="1">
    <source>
        <dbReference type="ARBA" id="ARBA00004141"/>
    </source>
</evidence>
<comment type="caution">
    <text evidence="7">The sequence shown here is derived from an EMBL/GenBank/DDBJ whole genome shotgun (WGS) entry which is preliminary data.</text>
</comment>
<protein>
    <recommendedName>
        <fullName evidence="9">Outer spore wall protein RRT8</fullName>
    </recommendedName>
</protein>
<dbReference type="GO" id="GO:0005628">
    <property type="term" value="C:prospore membrane"/>
    <property type="evidence" value="ECO:0007669"/>
    <property type="project" value="TreeGrafter"/>
</dbReference>
<evidence type="ECO:0000313" key="8">
    <source>
        <dbReference type="Proteomes" id="UP000774326"/>
    </source>
</evidence>
<evidence type="ECO:0000256" key="6">
    <source>
        <dbReference type="SAM" id="Phobius"/>
    </source>
</evidence>
<evidence type="ECO:0000256" key="4">
    <source>
        <dbReference type="ARBA" id="ARBA00023136"/>
    </source>
</evidence>
<evidence type="ECO:0000256" key="2">
    <source>
        <dbReference type="ARBA" id="ARBA00022692"/>
    </source>
</evidence>
<feature type="compositionally biased region" description="Basic and acidic residues" evidence="5">
    <location>
        <begin position="239"/>
        <end position="253"/>
    </location>
</feature>
<gene>
    <name evidence="7" type="ORF">WICPIJ_005666</name>
</gene>
<feature type="region of interest" description="Disordered" evidence="5">
    <location>
        <begin position="239"/>
        <end position="263"/>
    </location>
</feature>
<feature type="transmembrane region" description="Helical" evidence="6">
    <location>
        <begin position="134"/>
        <end position="157"/>
    </location>
</feature>
<accession>A0A9P8Q5H8</accession>
<name>A0A9P8Q5H8_WICPI</name>
<feature type="transmembrane region" description="Helical" evidence="6">
    <location>
        <begin position="186"/>
        <end position="209"/>
    </location>
</feature>
<dbReference type="PANTHER" id="PTHR34292:SF2">
    <property type="entry name" value="OUTER SPORE WALL PROTEIN LDS1"/>
    <property type="match status" value="1"/>
</dbReference>
<dbReference type="PANTHER" id="PTHR34292">
    <property type="entry name" value="OUTER SPORE WALL PROTEIN LDS1"/>
    <property type="match status" value="1"/>
</dbReference>
<comment type="subcellular location">
    <subcellularLocation>
        <location evidence="1">Membrane</location>
        <topology evidence="1">Multi-pass membrane protein</topology>
    </subcellularLocation>
</comment>
<dbReference type="InterPro" id="IPR059112">
    <property type="entry name" value="CysZ/EI24"/>
</dbReference>
<dbReference type="Proteomes" id="UP000774326">
    <property type="component" value="Unassembled WGS sequence"/>
</dbReference>
<dbReference type="GO" id="GO:0005811">
    <property type="term" value="C:lipid droplet"/>
    <property type="evidence" value="ECO:0007669"/>
    <property type="project" value="TreeGrafter"/>
</dbReference>
<dbReference type="EMBL" id="JAEUBG010003153">
    <property type="protein sequence ID" value="KAH3683365.1"/>
    <property type="molecule type" value="Genomic_DNA"/>
</dbReference>
<dbReference type="OrthoDB" id="10012223at2759"/>
<evidence type="ECO:0000313" key="7">
    <source>
        <dbReference type="EMBL" id="KAH3683365.1"/>
    </source>
</evidence>
<reference evidence="7" key="2">
    <citation type="submission" date="2021-01" db="EMBL/GenBank/DDBJ databases">
        <authorList>
            <person name="Schikora-Tamarit M.A."/>
        </authorList>
    </citation>
    <scope>NUCLEOTIDE SEQUENCE</scope>
    <source>
        <strain evidence="7">CBS2887</strain>
    </source>
</reference>
<evidence type="ECO:0008006" key="9">
    <source>
        <dbReference type="Google" id="ProtNLM"/>
    </source>
</evidence>
<feature type="transmembrane region" description="Helical" evidence="6">
    <location>
        <begin position="6"/>
        <end position="27"/>
    </location>
</feature>
<keyword evidence="2 6" id="KW-0812">Transmembrane</keyword>
<reference evidence="7" key="1">
    <citation type="journal article" date="2021" name="Open Biol.">
        <title>Shared evolutionary footprints suggest mitochondrial oxidative damage underlies multiple complex I losses in fungi.</title>
        <authorList>
            <person name="Schikora-Tamarit M.A."/>
            <person name="Marcet-Houben M."/>
            <person name="Nosek J."/>
            <person name="Gabaldon T."/>
        </authorList>
    </citation>
    <scope>NUCLEOTIDE SEQUENCE</scope>
    <source>
        <strain evidence="7">CBS2887</strain>
    </source>
</reference>
<dbReference type="AlphaFoldDB" id="A0A9P8Q5H8"/>
<evidence type="ECO:0000256" key="3">
    <source>
        <dbReference type="ARBA" id="ARBA00022989"/>
    </source>
</evidence>